<protein>
    <submittedName>
        <fullName evidence="1">Uncharacterized protein</fullName>
    </submittedName>
</protein>
<dbReference type="AlphaFoldDB" id="A0A7I9XUC9"/>
<keyword evidence="2" id="KW-1185">Reference proteome</keyword>
<reference evidence="1 2" key="1">
    <citation type="journal article" date="2019" name="Emerg. Microbes Infect.">
        <title>Comprehensive subspecies identification of 175 nontuberculous mycobacteria species based on 7547 genomic profiles.</title>
        <authorList>
            <person name="Matsumoto Y."/>
            <person name="Kinjo T."/>
            <person name="Motooka D."/>
            <person name="Nabeya D."/>
            <person name="Jung N."/>
            <person name="Uechi K."/>
            <person name="Horii T."/>
            <person name="Iida T."/>
            <person name="Fujita J."/>
            <person name="Nakamura S."/>
        </authorList>
    </citation>
    <scope>NUCLEOTIDE SEQUENCE [LARGE SCALE GENOMIC DNA]</scope>
    <source>
        <strain evidence="1 2">JCM 17322</strain>
    </source>
</reference>
<dbReference type="Proteomes" id="UP000465361">
    <property type="component" value="Unassembled WGS sequence"/>
</dbReference>
<organism evidence="1 2">
    <name type="scientific">Mycobacterium botniense</name>
    <dbReference type="NCBI Taxonomy" id="84962"/>
    <lineage>
        <taxon>Bacteria</taxon>
        <taxon>Bacillati</taxon>
        <taxon>Actinomycetota</taxon>
        <taxon>Actinomycetes</taxon>
        <taxon>Mycobacteriales</taxon>
        <taxon>Mycobacteriaceae</taxon>
        <taxon>Mycobacterium</taxon>
    </lineage>
</organism>
<evidence type="ECO:0000313" key="1">
    <source>
        <dbReference type="EMBL" id="GFG73594.1"/>
    </source>
</evidence>
<dbReference type="EMBL" id="BLKW01000002">
    <property type="protein sequence ID" value="GFG73594.1"/>
    <property type="molecule type" value="Genomic_DNA"/>
</dbReference>
<evidence type="ECO:0000313" key="2">
    <source>
        <dbReference type="Proteomes" id="UP000465361"/>
    </source>
</evidence>
<gene>
    <name evidence="1" type="ORF">MBOT_09590</name>
</gene>
<sequence>MAHSLVREHGQLLNDLGSGTVKMNIVVNTKTGETDHSVLTELPPEEAFESFAARVRPFLMSKEPVYWALVLDALEALLSEETLAELVDIEGLRAHWSNVVEGSQVAHAYYVVTDKGKLTDIQLANLWLNSDALHTQIIQSEVGKSLSLNQRYQAAASVYARIGACANNTLYLISHLVNEGLLELDPSVFTAPVTADTHVEIPGKVKIYSAEVGAELPADLSNLDPEVWKPIHEDIELLTGAEDAEES</sequence>
<accession>A0A7I9XUC9</accession>
<proteinExistence type="predicted"/>
<name>A0A7I9XUC9_9MYCO</name>
<comment type="caution">
    <text evidence="1">The sequence shown here is derived from an EMBL/GenBank/DDBJ whole genome shotgun (WGS) entry which is preliminary data.</text>
</comment>